<reference evidence="1 2" key="1">
    <citation type="submission" date="2017-05" db="EMBL/GenBank/DDBJ databases">
        <authorList>
            <person name="Song R."/>
            <person name="Chenine A.L."/>
            <person name="Ruprecht R.M."/>
        </authorList>
    </citation>
    <scope>NUCLEOTIDE SEQUENCE [LARGE SCALE GENOMIC DNA]</scope>
</reference>
<dbReference type="EMBL" id="MF063068">
    <property type="protein sequence ID" value="ARV77481.1"/>
    <property type="molecule type" value="Genomic_DNA"/>
</dbReference>
<keyword evidence="2" id="KW-1185">Reference proteome</keyword>
<evidence type="ECO:0000313" key="1">
    <source>
        <dbReference type="EMBL" id="ARV77481.1"/>
    </source>
</evidence>
<name>A0A1Y0SVD4_9CAUD</name>
<gene>
    <name evidence="1" type="ORF">NOXIFER_316</name>
</gene>
<evidence type="ECO:0000313" key="2">
    <source>
        <dbReference type="Proteomes" id="UP000224829"/>
    </source>
</evidence>
<proteinExistence type="predicted"/>
<dbReference type="Proteomes" id="UP000224829">
    <property type="component" value="Segment"/>
</dbReference>
<protein>
    <submittedName>
        <fullName evidence="1">Uncharacterized protein</fullName>
    </submittedName>
</protein>
<accession>A0A1Y0SVD4</accession>
<sequence>MFRQSYTIAHGGRYELGQHLSRIGKVKLISITVNGKLIRYSNLIHRESDSPTRFYIEIGRSFTPCDGGMVMVNKDDRVIETFVSSDRFHDSVVVTLEIYAEGES</sequence>
<organism evidence="1 2">
    <name type="scientific">Pseudomonas phage Noxifer</name>
    <dbReference type="NCBI Taxonomy" id="2006684"/>
    <lineage>
        <taxon>Viruses</taxon>
        <taxon>Duplodnaviria</taxon>
        <taxon>Heunggongvirae</taxon>
        <taxon>Uroviricota</taxon>
        <taxon>Caudoviricetes</taxon>
        <taxon>Chimalliviridae</taxon>
        <taxon>Noxifervirus</taxon>
        <taxon>Noxifervirus noxifer</taxon>
    </lineage>
</organism>